<keyword evidence="3 5" id="KW-0732">Signal</keyword>
<feature type="compositionally biased region" description="Low complexity" evidence="4">
    <location>
        <begin position="429"/>
        <end position="442"/>
    </location>
</feature>
<dbReference type="Proteomes" id="UP001156441">
    <property type="component" value="Unassembled WGS sequence"/>
</dbReference>
<keyword evidence="2" id="KW-0813">Transport</keyword>
<evidence type="ECO:0000256" key="5">
    <source>
        <dbReference type="SAM" id="SignalP"/>
    </source>
</evidence>
<accession>A0ABT2J8Z5</accession>
<dbReference type="SUPFAM" id="SSF53850">
    <property type="entry name" value="Periplasmic binding protein-like II"/>
    <property type="match status" value="1"/>
</dbReference>
<evidence type="ECO:0000313" key="6">
    <source>
        <dbReference type="EMBL" id="MCT2584338.1"/>
    </source>
</evidence>
<feature type="chain" id="PRO_5045327178" evidence="5">
    <location>
        <begin position="28"/>
        <end position="450"/>
    </location>
</feature>
<comment type="caution">
    <text evidence="6">The sequence shown here is derived from an EMBL/GenBank/DDBJ whole genome shotgun (WGS) entry which is preliminary data.</text>
</comment>
<dbReference type="PROSITE" id="PS51257">
    <property type="entry name" value="PROKAR_LIPOPROTEIN"/>
    <property type="match status" value="1"/>
</dbReference>
<name>A0ABT2J8Z5_9PSEU</name>
<keyword evidence="7" id="KW-1185">Reference proteome</keyword>
<sequence length="450" mass="47698">MSTRYARTVAVAAIGLLVLSGCGGVGGDDQPTEGEAVTLTTLGFGVDDEIASVRVDLANEAIAPSTVKIGGNAFDAQQFLSAVASGTAPDLIFIDRQLLGTYAARGTIEPLDSCVEKEQINLDQYRDPALEEVTLDGKLYGLPEFYNNRVMMINDDAVASAGLTADDLDPSDRDGLAAATTKLTKRNGADLARIGFDPKIPEFLPMWAKANGVDMISADGKTANLDDPKLVAVLEYAVGMIDAQGGWGSFKAFRDSFDFFGEKNQFATDQLAAFPMEDWYLNVLGEVSPDLKLTVKPFTDQNGDPIDWVTGSAWAVPAGGKNKDLACQWIKTMSDADSWIAAAEARAEKREAEGLAFTGVYTGNEVADEKIFGEIVDLSDTPVYEDAVNGVLEAQESAFSMPASPAGSEFKAAWEGAVNRVLSGQQSPADAMAQAQQEAQTALDNAAAGN</sequence>
<reference evidence="6 7" key="1">
    <citation type="submission" date="2021-02" db="EMBL/GenBank/DDBJ databases">
        <title>Actinophytocola xerophila sp. nov., isolated from soil of cotton cropping field.</title>
        <authorList>
            <person name="Huang R."/>
            <person name="Chen X."/>
            <person name="Ge X."/>
            <person name="Liu W."/>
        </authorList>
    </citation>
    <scope>NUCLEOTIDE SEQUENCE [LARGE SCALE GENOMIC DNA]</scope>
    <source>
        <strain evidence="6 7">S1-96</strain>
    </source>
</reference>
<gene>
    <name evidence="6" type="ORF">JT362_14525</name>
</gene>
<evidence type="ECO:0000256" key="2">
    <source>
        <dbReference type="ARBA" id="ARBA00022448"/>
    </source>
</evidence>
<dbReference type="RefSeq" id="WP_260191741.1">
    <property type="nucleotide sequence ID" value="NZ_JAFFZE010000012.1"/>
</dbReference>
<feature type="region of interest" description="Disordered" evidence="4">
    <location>
        <begin position="424"/>
        <end position="450"/>
    </location>
</feature>
<dbReference type="PANTHER" id="PTHR30061">
    <property type="entry name" value="MALTOSE-BINDING PERIPLASMIC PROTEIN"/>
    <property type="match status" value="1"/>
</dbReference>
<evidence type="ECO:0000256" key="3">
    <source>
        <dbReference type="ARBA" id="ARBA00022729"/>
    </source>
</evidence>
<proteinExistence type="inferred from homology"/>
<feature type="signal peptide" evidence="5">
    <location>
        <begin position="1"/>
        <end position="27"/>
    </location>
</feature>
<evidence type="ECO:0000256" key="1">
    <source>
        <dbReference type="ARBA" id="ARBA00008520"/>
    </source>
</evidence>
<dbReference type="EMBL" id="JAFFZE010000012">
    <property type="protein sequence ID" value="MCT2584338.1"/>
    <property type="molecule type" value="Genomic_DNA"/>
</dbReference>
<dbReference type="PANTHER" id="PTHR30061:SF50">
    <property type="entry name" value="MALTOSE_MALTODEXTRIN-BINDING PERIPLASMIC PROTEIN"/>
    <property type="match status" value="1"/>
</dbReference>
<protein>
    <submittedName>
        <fullName evidence="6">Extracellular solute-binding protein</fullName>
    </submittedName>
</protein>
<evidence type="ECO:0000256" key="4">
    <source>
        <dbReference type="SAM" id="MobiDB-lite"/>
    </source>
</evidence>
<organism evidence="6 7">
    <name type="scientific">Actinophytocola gossypii</name>
    <dbReference type="NCBI Taxonomy" id="2812003"/>
    <lineage>
        <taxon>Bacteria</taxon>
        <taxon>Bacillati</taxon>
        <taxon>Actinomycetota</taxon>
        <taxon>Actinomycetes</taxon>
        <taxon>Pseudonocardiales</taxon>
        <taxon>Pseudonocardiaceae</taxon>
    </lineage>
</organism>
<evidence type="ECO:0000313" key="7">
    <source>
        <dbReference type="Proteomes" id="UP001156441"/>
    </source>
</evidence>
<dbReference type="Gene3D" id="3.40.190.10">
    <property type="entry name" value="Periplasmic binding protein-like II"/>
    <property type="match status" value="1"/>
</dbReference>
<comment type="similarity">
    <text evidence="1">Belongs to the bacterial solute-binding protein 1 family.</text>
</comment>